<accession>A0A8J4BQT4</accession>
<feature type="non-terminal residue" evidence="2">
    <location>
        <position position="1"/>
    </location>
</feature>
<protein>
    <submittedName>
        <fullName evidence="2">Uncharacterized protein</fullName>
    </submittedName>
</protein>
<evidence type="ECO:0000256" key="1">
    <source>
        <dbReference type="SAM" id="MobiDB-lite"/>
    </source>
</evidence>
<comment type="caution">
    <text evidence="2">The sequence shown here is derived from an EMBL/GenBank/DDBJ whole genome shotgun (WGS) entry which is preliminary data.</text>
</comment>
<proteinExistence type="predicted"/>
<evidence type="ECO:0000313" key="3">
    <source>
        <dbReference type="Proteomes" id="UP000747399"/>
    </source>
</evidence>
<feature type="compositionally biased region" description="Low complexity" evidence="1">
    <location>
        <begin position="119"/>
        <end position="132"/>
    </location>
</feature>
<evidence type="ECO:0000313" key="2">
    <source>
        <dbReference type="EMBL" id="GIL67432.1"/>
    </source>
</evidence>
<feature type="region of interest" description="Disordered" evidence="1">
    <location>
        <begin position="76"/>
        <end position="157"/>
    </location>
</feature>
<reference evidence="2" key="1">
    <citation type="journal article" date="2021" name="Proc. Natl. Acad. Sci. U.S.A.">
        <title>Three genomes in the algal genus Volvox reveal the fate of a haploid sex-determining region after a transition to homothallism.</title>
        <authorList>
            <person name="Yamamoto K."/>
            <person name="Hamaji T."/>
            <person name="Kawai-Toyooka H."/>
            <person name="Matsuzaki R."/>
            <person name="Takahashi F."/>
            <person name="Nishimura Y."/>
            <person name="Kawachi M."/>
            <person name="Noguchi H."/>
            <person name="Minakuchi Y."/>
            <person name="Umen J.G."/>
            <person name="Toyoda A."/>
            <person name="Nozaki H."/>
        </authorList>
    </citation>
    <scope>NUCLEOTIDE SEQUENCE</scope>
    <source>
        <strain evidence="2">NIES-3780</strain>
    </source>
</reference>
<dbReference type="EMBL" id="BNCO01000098">
    <property type="protein sequence ID" value="GIL67432.1"/>
    <property type="molecule type" value="Genomic_DNA"/>
</dbReference>
<feature type="non-terminal residue" evidence="2">
    <location>
        <position position="187"/>
    </location>
</feature>
<keyword evidence="3" id="KW-1185">Reference proteome</keyword>
<dbReference type="Proteomes" id="UP000747399">
    <property type="component" value="Unassembled WGS sequence"/>
</dbReference>
<gene>
    <name evidence="2" type="ORF">Vafri_20822</name>
</gene>
<name>A0A8J4BQT4_9CHLO</name>
<sequence>LRCGISFNRGKALAAVGRTAEAEEAYRDTALGAVGLDPNCFAKACAALTRVPEELLGHVRAAVLLVEESGLRQRLLGAPDGGDFRSATGGASPVQRAAAKADMEPLNTAHSPDGGGESGMAMAAEGSGVVEAGGEGGDKSTAKTASSDLPRVGADPFSDRSRGGWLAGIGVAELGWLYFALAKALDG</sequence>
<organism evidence="2 3">
    <name type="scientific">Volvox africanus</name>
    <dbReference type="NCBI Taxonomy" id="51714"/>
    <lineage>
        <taxon>Eukaryota</taxon>
        <taxon>Viridiplantae</taxon>
        <taxon>Chlorophyta</taxon>
        <taxon>core chlorophytes</taxon>
        <taxon>Chlorophyceae</taxon>
        <taxon>CS clade</taxon>
        <taxon>Chlamydomonadales</taxon>
        <taxon>Volvocaceae</taxon>
        <taxon>Volvox</taxon>
    </lineage>
</organism>
<dbReference type="AlphaFoldDB" id="A0A8J4BQT4"/>